<reference evidence="1" key="1">
    <citation type="submission" date="2022-08" db="EMBL/GenBank/DDBJ databases">
        <title>Genome Sequence of Fusarium decemcellulare.</title>
        <authorList>
            <person name="Buettner E."/>
        </authorList>
    </citation>
    <scope>NUCLEOTIDE SEQUENCE</scope>
    <source>
        <strain evidence="1">Babe19</strain>
    </source>
</reference>
<name>A0ACC1SHK3_9HYPO</name>
<evidence type="ECO:0000313" key="2">
    <source>
        <dbReference type="Proteomes" id="UP001148629"/>
    </source>
</evidence>
<protein>
    <submittedName>
        <fullName evidence="1">Uncharacterized protein</fullName>
    </submittedName>
</protein>
<evidence type="ECO:0000313" key="1">
    <source>
        <dbReference type="EMBL" id="KAJ3540014.1"/>
    </source>
</evidence>
<organism evidence="1 2">
    <name type="scientific">Fusarium decemcellulare</name>
    <dbReference type="NCBI Taxonomy" id="57161"/>
    <lineage>
        <taxon>Eukaryota</taxon>
        <taxon>Fungi</taxon>
        <taxon>Dikarya</taxon>
        <taxon>Ascomycota</taxon>
        <taxon>Pezizomycotina</taxon>
        <taxon>Sordariomycetes</taxon>
        <taxon>Hypocreomycetidae</taxon>
        <taxon>Hypocreales</taxon>
        <taxon>Nectriaceae</taxon>
        <taxon>Fusarium</taxon>
        <taxon>Fusarium decemcellulare species complex</taxon>
    </lineage>
</organism>
<proteinExistence type="predicted"/>
<dbReference type="EMBL" id="JANRMS010000429">
    <property type="protein sequence ID" value="KAJ3540014.1"/>
    <property type="molecule type" value="Genomic_DNA"/>
</dbReference>
<comment type="caution">
    <text evidence="1">The sequence shown here is derived from an EMBL/GenBank/DDBJ whole genome shotgun (WGS) entry which is preliminary data.</text>
</comment>
<dbReference type="Proteomes" id="UP001148629">
    <property type="component" value="Unassembled WGS sequence"/>
</dbReference>
<gene>
    <name evidence="1" type="ORF">NM208_g5241</name>
</gene>
<keyword evidence="2" id="KW-1185">Reference proteome</keyword>
<accession>A0ACC1SHK3</accession>
<sequence>MLSNQTLAVVGCGKEPKPVASLLKKKEKLKVIIGNMGSAILNGLLNATRSQSQPRVSNFVVVTGTAESADRLRSRFELDKSRLQVYHGDSLSAMKQADIIILGCKPFMAETILGQDGIGDALAGKFLISVLAGKTPQLLASYIQQTLLTAQKPFVVRAMPNVAARVRKSMTIIEHNPSLPDELSEALEWIFGQIGTVKVLESDLFDVGSLLVGSSMAILSIGLDGILDGCVSEGIRRPEALQMAAQSMLGMAEMLRQGEKPADYRESVSSPKGGTITALITVEKAGVRGTFAQSMKDGTKTVKG</sequence>